<comment type="caution">
    <text evidence="5">The sequence shown here is derived from an EMBL/GenBank/DDBJ whole genome shotgun (WGS) entry which is preliminary data.</text>
</comment>
<keyword evidence="2" id="KW-1015">Disulfide bond</keyword>
<dbReference type="EMBL" id="MHMJ01000010">
    <property type="protein sequence ID" value="OGZ25879.1"/>
    <property type="molecule type" value="Genomic_DNA"/>
</dbReference>
<name>A0A1G2EJB1_9BACT</name>
<feature type="transmembrane region" description="Helical" evidence="3">
    <location>
        <begin position="6"/>
        <end position="30"/>
    </location>
</feature>
<evidence type="ECO:0000256" key="3">
    <source>
        <dbReference type="SAM" id="Phobius"/>
    </source>
</evidence>
<dbReference type="InterPro" id="IPR013320">
    <property type="entry name" value="ConA-like_dom_sf"/>
</dbReference>
<gene>
    <name evidence="5" type="ORF">A2W71_03130</name>
</gene>
<sequence>MRKLKGFTLIEILVVIAIVGLIISIAMVAVRNSKERARITNVLSFDGTIKRSLGAYSAGIWDFNEGGAATTTQDFSGNGNTGVIAGADWTCAGAANTPSGTGCSLYFIGANSDFVNCGNNNSLNIASADKVTVMAWVKIIALPAGNAGVVSKRNATTTNYELGITSAGKIFNYNGTATNISIRSVPIGQWRHIAMSINQGTVTFYLDGVADNSASSTTGTVHQGNLFIGKGTPTGEFFNGLIDDVRIYRESITLTQIQKIYAEGAERLGIAKK</sequence>
<dbReference type="SUPFAM" id="SSF49899">
    <property type="entry name" value="Concanavalin A-like lectins/glucanases"/>
    <property type="match status" value="1"/>
</dbReference>
<dbReference type="InterPro" id="IPR006558">
    <property type="entry name" value="LamG-like"/>
</dbReference>
<dbReference type="Pfam" id="PF13385">
    <property type="entry name" value="Laminin_G_3"/>
    <property type="match status" value="1"/>
</dbReference>
<evidence type="ECO:0000259" key="4">
    <source>
        <dbReference type="SMART" id="SM00560"/>
    </source>
</evidence>
<reference evidence="5 6" key="1">
    <citation type="journal article" date="2016" name="Nat. Commun.">
        <title>Thousands of microbial genomes shed light on interconnected biogeochemical processes in an aquifer system.</title>
        <authorList>
            <person name="Anantharaman K."/>
            <person name="Brown C.T."/>
            <person name="Hug L.A."/>
            <person name="Sharon I."/>
            <person name="Castelle C.J."/>
            <person name="Probst A.J."/>
            <person name="Thomas B.C."/>
            <person name="Singh A."/>
            <person name="Wilkins M.J."/>
            <person name="Karaoz U."/>
            <person name="Brodie E.L."/>
            <person name="Williams K.H."/>
            <person name="Hubbard S.S."/>
            <person name="Banfield J.F."/>
        </authorList>
    </citation>
    <scope>NUCLEOTIDE SEQUENCE [LARGE SCALE GENOMIC DNA]</scope>
</reference>
<dbReference type="Gene3D" id="2.60.120.200">
    <property type="match status" value="1"/>
</dbReference>
<accession>A0A1G2EJB1</accession>
<organism evidence="5 6">
    <name type="scientific">Candidatus Nealsonbacteria bacterium RIFCSPLOWO2_02_39_8</name>
    <dbReference type="NCBI Taxonomy" id="1801674"/>
    <lineage>
        <taxon>Bacteria</taxon>
        <taxon>Candidatus Nealsoniibacteriota</taxon>
    </lineage>
</organism>
<evidence type="ECO:0000313" key="6">
    <source>
        <dbReference type="Proteomes" id="UP000176216"/>
    </source>
</evidence>
<keyword evidence="3" id="KW-1133">Transmembrane helix</keyword>
<dbReference type="Pfam" id="PF07963">
    <property type="entry name" value="N_methyl"/>
    <property type="match status" value="1"/>
</dbReference>
<dbReference type="NCBIfam" id="TIGR02532">
    <property type="entry name" value="IV_pilin_GFxxxE"/>
    <property type="match status" value="1"/>
</dbReference>
<dbReference type="Proteomes" id="UP000176216">
    <property type="component" value="Unassembled WGS sequence"/>
</dbReference>
<protein>
    <recommendedName>
        <fullName evidence="4">LamG-like jellyroll fold domain-containing protein</fullName>
    </recommendedName>
</protein>
<evidence type="ECO:0000256" key="1">
    <source>
        <dbReference type="ARBA" id="ARBA00022729"/>
    </source>
</evidence>
<dbReference type="InterPro" id="IPR045584">
    <property type="entry name" value="Pilin-like"/>
</dbReference>
<dbReference type="PROSITE" id="PS00409">
    <property type="entry name" value="PROKAR_NTER_METHYL"/>
    <property type="match status" value="1"/>
</dbReference>
<evidence type="ECO:0000256" key="2">
    <source>
        <dbReference type="ARBA" id="ARBA00023157"/>
    </source>
</evidence>
<proteinExistence type="predicted"/>
<dbReference type="InterPro" id="IPR012902">
    <property type="entry name" value="N_methyl_site"/>
</dbReference>
<keyword evidence="1" id="KW-0732">Signal</keyword>
<feature type="domain" description="LamG-like jellyroll fold" evidence="4">
    <location>
        <begin position="129"/>
        <end position="255"/>
    </location>
</feature>
<keyword evidence="3" id="KW-0472">Membrane</keyword>
<dbReference type="AlphaFoldDB" id="A0A1G2EJB1"/>
<evidence type="ECO:0000313" key="5">
    <source>
        <dbReference type="EMBL" id="OGZ25879.1"/>
    </source>
</evidence>
<dbReference type="SUPFAM" id="SSF54523">
    <property type="entry name" value="Pili subunits"/>
    <property type="match status" value="1"/>
</dbReference>
<keyword evidence="3" id="KW-0812">Transmembrane</keyword>
<dbReference type="SMART" id="SM00560">
    <property type="entry name" value="LamGL"/>
    <property type="match status" value="1"/>
</dbReference>